<evidence type="ECO:0000259" key="1">
    <source>
        <dbReference type="Pfam" id="PF07883"/>
    </source>
</evidence>
<gene>
    <name evidence="2" type="ORF">GCM10009825_22780</name>
</gene>
<comment type="caution">
    <text evidence="2">The sequence shown here is derived from an EMBL/GenBank/DDBJ whole genome shotgun (WGS) entry which is preliminary data.</text>
</comment>
<dbReference type="InterPro" id="IPR013096">
    <property type="entry name" value="Cupin_2"/>
</dbReference>
<dbReference type="Proteomes" id="UP001500102">
    <property type="component" value="Unassembled WGS sequence"/>
</dbReference>
<dbReference type="PANTHER" id="PTHR36156">
    <property type="entry name" value="SLR2101 PROTEIN"/>
    <property type="match status" value="1"/>
</dbReference>
<dbReference type="SUPFAM" id="SSF51182">
    <property type="entry name" value="RmlC-like cupins"/>
    <property type="match status" value="1"/>
</dbReference>
<dbReference type="InterPro" id="IPR047142">
    <property type="entry name" value="OryJ/VirC-like"/>
</dbReference>
<name>A0ABP5KT94_9MICC</name>
<dbReference type="Pfam" id="PF07883">
    <property type="entry name" value="Cupin_2"/>
    <property type="match status" value="1"/>
</dbReference>
<organism evidence="2 3">
    <name type="scientific">Arthrobacter humicola</name>
    <dbReference type="NCBI Taxonomy" id="409291"/>
    <lineage>
        <taxon>Bacteria</taxon>
        <taxon>Bacillati</taxon>
        <taxon>Actinomycetota</taxon>
        <taxon>Actinomycetes</taxon>
        <taxon>Micrococcales</taxon>
        <taxon>Micrococcaceae</taxon>
        <taxon>Arthrobacter</taxon>
    </lineage>
</organism>
<reference evidence="3" key="1">
    <citation type="journal article" date="2019" name="Int. J. Syst. Evol. Microbiol.">
        <title>The Global Catalogue of Microorganisms (GCM) 10K type strain sequencing project: providing services to taxonomists for standard genome sequencing and annotation.</title>
        <authorList>
            <consortium name="The Broad Institute Genomics Platform"/>
            <consortium name="The Broad Institute Genome Sequencing Center for Infectious Disease"/>
            <person name="Wu L."/>
            <person name="Ma J."/>
        </authorList>
    </citation>
    <scope>NUCLEOTIDE SEQUENCE [LARGE SCALE GENOMIC DNA]</scope>
    <source>
        <strain evidence="3">JCM 15921</strain>
    </source>
</reference>
<evidence type="ECO:0000313" key="2">
    <source>
        <dbReference type="EMBL" id="GAA2137060.1"/>
    </source>
</evidence>
<dbReference type="EMBL" id="BAAAQB010000031">
    <property type="protein sequence ID" value="GAA2137060.1"/>
    <property type="molecule type" value="Genomic_DNA"/>
</dbReference>
<dbReference type="RefSeq" id="WP_344365613.1">
    <property type="nucleotide sequence ID" value="NZ_BAAAQB010000031.1"/>
</dbReference>
<evidence type="ECO:0000313" key="3">
    <source>
        <dbReference type="Proteomes" id="UP001500102"/>
    </source>
</evidence>
<protein>
    <submittedName>
        <fullName evidence="2">Cupin domain-containing protein</fullName>
    </submittedName>
</protein>
<dbReference type="CDD" id="cd02231">
    <property type="entry name" value="cupin_BLL6423-like"/>
    <property type="match status" value="1"/>
</dbReference>
<keyword evidence="3" id="KW-1185">Reference proteome</keyword>
<sequence length="202" mass="21680">MTRPPVRRIVTGHDDHGRAIILSDGAAPNHWSSEVIPGFGATVPWLTAAGPIDHVTDADPAAADAEIPSFPAAGETILRIADFPPDAVYPDEAGSVIFSELDGHDEAEAGAEHSGSKHFWFHRTDSLDYAVVLEGEITLLVDEGEATMRAGDVAVQRATSHAWSNRTDRTARVLFVLIGTEPLTASQIAERRREASRPLESA</sequence>
<dbReference type="Gene3D" id="2.20.70.150">
    <property type="match status" value="1"/>
</dbReference>
<feature type="domain" description="Cupin type-2" evidence="1">
    <location>
        <begin position="119"/>
        <end position="176"/>
    </location>
</feature>
<dbReference type="Gene3D" id="2.60.120.10">
    <property type="entry name" value="Jelly Rolls"/>
    <property type="match status" value="1"/>
</dbReference>
<dbReference type="PANTHER" id="PTHR36156:SF2">
    <property type="entry name" value="CUPIN TYPE-2 DOMAIN-CONTAINING PROTEIN"/>
    <property type="match status" value="1"/>
</dbReference>
<dbReference type="InterPro" id="IPR014710">
    <property type="entry name" value="RmlC-like_jellyroll"/>
</dbReference>
<accession>A0ABP5KT94</accession>
<proteinExistence type="predicted"/>
<dbReference type="InterPro" id="IPR011051">
    <property type="entry name" value="RmlC_Cupin_sf"/>
</dbReference>